<dbReference type="Proteomes" id="UP000790787">
    <property type="component" value="Chromosome 4"/>
</dbReference>
<dbReference type="PANTHER" id="PTHR31973">
    <property type="entry name" value="POLYPROTEIN, PUTATIVE-RELATED"/>
    <property type="match status" value="1"/>
</dbReference>
<gene>
    <name evidence="3" type="primary">LOC107824194</name>
</gene>
<accession>A0A1S4CZ50</accession>
<dbReference type="GeneID" id="107824194"/>
<evidence type="ECO:0000313" key="3">
    <source>
        <dbReference type="RefSeq" id="XP_016506423.1"/>
    </source>
</evidence>
<dbReference type="PaxDb" id="4097-A0A1S4CZ50"/>
<evidence type="ECO:0000259" key="1">
    <source>
        <dbReference type="Pfam" id="PF10551"/>
    </source>
</evidence>
<proteinExistence type="predicted"/>
<protein>
    <submittedName>
        <fullName evidence="3">Uncharacterized protein LOC107824194</fullName>
    </submittedName>
</protein>
<dbReference type="AlphaFoldDB" id="A0A1S4CZ50"/>
<reference evidence="3" key="2">
    <citation type="submission" date="2025-08" db="UniProtKB">
        <authorList>
            <consortium name="RefSeq"/>
        </authorList>
    </citation>
    <scope>IDENTIFICATION</scope>
    <source>
        <tissue evidence="3">Leaf</tissue>
    </source>
</reference>
<dbReference type="OMA" id="VIPEDHY"/>
<dbReference type="InterPro" id="IPR018289">
    <property type="entry name" value="MULE_transposase_dom"/>
</dbReference>
<keyword evidence="2" id="KW-1185">Reference proteome</keyword>
<dbReference type="OrthoDB" id="1305580at2759"/>
<evidence type="ECO:0000313" key="2">
    <source>
        <dbReference type="Proteomes" id="UP000790787"/>
    </source>
</evidence>
<organism evidence="2 3">
    <name type="scientific">Nicotiana tabacum</name>
    <name type="common">Common tobacco</name>
    <dbReference type="NCBI Taxonomy" id="4097"/>
    <lineage>
        <taxon>Eukaryota</taxon>
        <taxon>Viridiplantae</taxon>
        <taxon>Streptophyta</taxon>
        <taxon>Embryophyta</taxon>
        <taxon>Tracheophyta</taxon>
        <taxon>Spermatophyta</taxon>
        <taxon>Magnoliopsida</taxon>
        <taxon>eudicotyledons</taxon>
        <taxon>Gunneridae</taxon>
        <taxon>Pentapetalae</taxon>
        <taxon>asterids</taxon>
        <taxon>lamiids</taxon>
        <taxon>Solanales</taxon>
        <taxon>Solanaceae</taxon>
        <taxon>Nicotianoideae</taxon>
        <taxon>Nicotianeae</taxon>
        <taxon>Nicotiana</taxon>
    </lineage>
</organism>
<sequence>MGVIPEDHYNLDTNLIASLLLSYVRNNPQFKLKEVQTTVKVAVSHTPSYKNAWLGRRRAFKIIYGDFDESFAQRPMYMNALKHFNPGTVVEWVHADRSTAEINIFKYIFGAFKLCIKGFKSCKPVISIDGTHIYGKYDLKMLIIMTADANGQIFSLAFAIIDKESKDAWSWFLSCLAVHVVKGRREVTYIQIGLLELFEVLRSSSSCMSRMHIIDYVRHLKSNFNSKFSNKGLEGMMWYAAIQHQERKFKSAMCKHGKSDRVKFVSNSKDT</sequence>
<dbReference type="PANTHER" id="PTHR31973:SF195">
    <property type="entry name" value="MUDR FAMILY TRANSPOSASE"/>
    <property type="match status" value="1"/>
</dbReference>
<dbReference type="STRING" id="4097.A0A1S4CZ50"/>
<dbReference type="RefSeq" id="XP_016506423.1">
    <property type="nucleotide sequence ID" value="XM_016650937.1"/>
</dbReference>
<feature type="domain" description="MULE transposase" evidence="1">
    <location>
        <begin position="125"/>
        <end position="175"/>
    </location>
</feature>
<dbReference type="KEGG" id="nta:107824194"/>
<reference evidence="2" key="1">
    <citation type="journal article" date="2014" name="Nat. Commun.">
        <title>The tobacco genome sequence and its comparison with those of tomato and potato.</title>
        <authorList>
            <person name="Sierro N."/>
            <person name="Battey J.N."/>
            <person name="Ouadi S."/>
            <person name="Bakaher N."/>
            <person name="Bovet L."/>
            <person name="Willig A."/>
            <person name="Goepfert S."/>
            <person name="Peitsch M.C."/>
            <person name="Ivanov N.V."/>
        </authorList>
    </citation>
    <scope>NUCLEOTIDE SEQUENCE [LARGE SCALE GENOMIC DNA]</scope>
</reference>
<name>A0A1S4CZ50_TOBAC</name>
<dbReference type="Pfam" id="PF10551">
    <property type="entry name" value="MULE"/>
    <property type="match status" value="1"/>
</dbReference>